<evidence type="ECO:0000313" key="3">
    <source>
        <dbReference type="Proteomes" id="UP000728185"/>
    </source>
</evidence>
<reference evidence="2" key="1">
    <citation type="submission" date="2019-05" db="EMBL/GenBank/DDBJ databases">
        <title>Annotation for the trematode Fasciolopsis buski.</title>
        <authorList>
            <person name="Choi Y.-J."/>
        </authorList>
    </citation>
    <scope>NUCLEOTIDE SEQUENCE</scope>
    <source>
        <strain evidence="2">HT</strain>
        <tissue evidence="2">Whole worm</tissue>
    </source>
</reference>
<comment type="caution">
    <text evidence="2">The sequence shown here is derived from an EMBL/GenBank/DDBJ whole genome shotgun (WGS) entry which is preliminary data.</text>
</comment>
<proteinExistence type="predicted"/>
<dbReference type="Gene3D" id="1.25.40.10">
    <property type="entry name" value="Tetratricopeptide repeat domain"/>
    <property type="match status" value="1"/>
</dbReference>
<evidence type="ECO:0000256" key="1">
    <source>
        <dbReference type="SAM" id="MobiDB-lite"/>
    </source>
</evidence>
<gene>
    <name evidence="2" type="ORF">FBUS_01086</name>
</gene>
<dbReference type="InterPro" id="IPR019734">
    <property type="entry name" value="TPR_rpt"/>
</dbReference>
<feature type="region of interest" description="Disordered" evidence="1">
    <location>
        <begin position="408"/>
        <end position="429"/>
    </location>
</feature>
<sequence length="429" mass="48603">MCCCSANNVICCTPVIRGSNVSLMCDAEKSTEKEQWSFNNSFQPSQIPTENQKVYELFMTNAAHFLQVRPKVAIIHLDLASRFLSCCTLGPEREVELYVNYATAYEQLEDWTKAAKFLDEAISILHMAGSSITKEQLELLAFLYIRLALLHERRAKDYMQIFNSWFHGALLCARVNRTAQAEYCAWRATQWIIKASLQKTGEDRISDIICSIKLLSWTKLKVIFLSGFGVFYLVNGWPRSAIDLFNQVLDCLSRSSSRVKATILQNMGTAHAMMKRWNQAKITLSTALELHRLTKNQHGIAETASNKGYVTAVCQNWIESRWNYVLAKQAARRAGVRHIADQATRAIILIDSSDEHGGMAKSRSVPVSSNVGTDPASKDCFVNSSRKAWSEFNIYVVSMASVQIPIRRQGKRNHENRPPYLIERLPHNP</sequence>
<accession>A0A8E0S3L6</accession>
<dbReference type="Proteomes" id="UP000728185">
    <property type="component" value="Unassembled WGS sequence"/>
</dbReference>
<protein>
    <submittedName>
        <fullName evidence="2">Uncharacterized protein</fullName>
    </submittedName>
</protein>
<dbReference type="EMBL" id="LUCM01000291">
    <property type="protein sequence ID" value="KAA0200789.1"/>
    <property type="molecule type" value="Genomic_DNA"/>
</dbReference>
<keyword evidence="3" id="KW-1185">Reference proteome</keyword>
<dbReference type="InterPro" id="IPR011990">
    <property type="entry name" value="TPR-like_helical_dom_sf"/>
</dbReference>
<dbReference type="AlphaFoldDB" id="A0A8E0S3L6"/>
<organism evidence="2 3">
    <name type="scientific">Fasciolopsis buskii</name>
    <dbReference type="NCBI Taxonomy" id="27845"/>
    <lineage>
        <taxon>Eukaryota</taxon>
        <taxon>Metazoa</taxon>
        <taxon>Spiralia</taxon>
        <taxon>Lophotrochozoa</taxon>
        <taxon>Platyhelminthes</taxon>
        <taxon>Trematoda</taxon>
        <taxon>Digenea</taxon>
        <taxon>Plagiorchiida</taxon>
        <taxon>Echinostomata</taxon>
        <taxon>Echinostomatoidea</taxon>
        <taxon>Fasciolidae</taxon>
        <taxon>Fasciolopsis</taxon>
    </lineage>
</organism>
<dbReference type="OrthoDB" id="10006023at2759"/>
<dbReference type="SUPFAM" id="SSF48452">
    <property type="entry name" value="TPR-like"/>
    <property type="match status" value="1"/>
</dbReference>
<evidence type="ECO:0000313" key="2">
    <source>
        <dbReference type="EMBL" id="KAA0200789.1"/>
    </source>
</evidence>
<dbReference type="SMART" id="SM00028">
    <property type="entry name" value="TPR"/>
    <property type="match status" value="3"/>
</dbReference>
<name>A0A8E0S3L6_9TREM</name>